<dbReference type="InterPro" id="IPR029063">
    <property type="entry name" value="SAM-dependent_MTases_sf"/>
</dbReference>
<dbReference type="GO" id="GO:0008168">
    <property type="term" value="F:methyltransferase activity"/>
    <property type="evidence" value="ECO:0007669"/>
    <property type="project" value="UniProtKB-KW"/>
</dbReference>
<dbReference type="PANTHER" id="PTHR43861">
    <property type="entry name" value="TRANS-ACONITATE 2-METHYLTRANSFERASE-RELATED"/>
    <property type="match status" value="1"/>
</dbReference>
<dbReference type="PANTHER" id="PTHR43861:SF3">
    <property type="entry name" value="PUTATIVE (AFU_ORTHOLOGUE AFUA_2G14390)-RELATED"/>
    <property type="match status" value="1"/>
</dbReference>
<evidence type="ECO:0000313" key="4">
    <source>
        <dbReference type="Proteomes" id="UP001196509"/>
    </source>
</evidence>
<dbReference type="CDD" id="cd02440">
    <property type="entry name" value="AdoMet_MTases"/>
    <property type="match status" value="1"/>
</dbReference>
<evidence type="ECO:0000313" key="3">
    <source>
        <dbReference type="EMBL" id="MBW8638898.1"/>
    </source>
</evidence>
<dbReference type="Gene3D" id="3.40.50.150">
    <property type="entry name" value="Vaccinia Virus protein VP39"/>
    <property type="match status" value="1"/>
</dbReference>
<proteinExistence type="predicted"/>
<dbReference type="InterPro" id="IPR041698">
    <property type="entry name" value="Methyltransf_25"/>
</dbReference>
<evidence type="ECO:0000256" key="1">
    <source>
        <dbReference type="ARBA" id="ARBA00022679"/>
    </source>
</evidence>
<reference evidence="3" key="1">
    <citation type="submission" date="2021-08" db="EMBL/GenBank/DDBJ databases">
        <title>Hoeflea bacterium WL0058 sp. nov., isolated from the sediment.</title>
        <authorList>
            <person name="Wang L."/>
            <person name="Zhang D."/>
        </authorList>
    </citation>
    <scope>NUCLEOTIDE SEQUENCE</scope>
    <source>
        <strain evidence="3">WL0058</strain>
    </source>
</reference>
<comment type="caution">
    <text evidence="3">The sequence shown here is derived from an EMBL/GenBank/DDBJ whole genome shotgun (WGS) entry which is preliminary data.</text>
</comment>
<gene>
    <name evidence="3" type="ORF">K1W69_17005</name>
</gene>
<dbReference type="GO" id="GO:0032259">
    <property type="term" value="P:methylation"/>
    <property type="evidence" value="ECO:0007669"/>
    <property type="project" value="UniProtKB-KW"/>
</dbReference>
<dbReference type="Proteomes" id="UP001196509">
    <property type="component" value="Unassembled WGS sequence"/>
</dbReference>
<organism evidence="3 4">
    <name type="scientific">Flavimaribacter sediminis</name>
    <dbReference type="NCBI Taxonomy" id="2865987"/>
    <lineage>
        <taxon>Bacteria</taxon>
        <taxon>Pseudomonadati</taxon>
        <taxon>Pseudomonadota</taxon>
        <taxon>Alphaproteobacteria</taxon>
        <taxon>Hyphomicrobiales</taxon>
        <taxon>Rhizobiaceae</taxon>
        <taxon>Flavimaribacter</taxon>
    </lineage>
</organism>
<keyword evidence="1" id="KW-0808">Transferase</keyword>
<dbReference type="RefSeq" id="WP_220229619.1">
    <property type="nucleotide sequence ID" value="NZ_JAICBX010000003.1"/>
</dbReference>
<evidence type="ECO:0000259" key="2">
    <source>
        <dbReference type="Pfam" id="PF13649"/>
    </source>
</evidence>
<sequence length="199" mass="21892">MWDERYNRPDYVFGTEPNAFLASQAELLSPGQSVLAVADGEGRNSVWLASQGLDVTAFDASSVGLDKAWRLAADQGVTVDYKLASIEDWDWAPDRFDIVAAIFIQFAPPDLRARIFDGIKQTVKPGGLVLMQGYRPEQVDYGTGGPPQRDHMYTRDLLENAFDDFEIMSLEAHDSEINEGPGHDGVSALIDMVARKPAG</sequence>
<keyword evidence="4" id="KW-1185">Reference proteome</keyword>
<protein>
    <submittedName>
        <fullName evidence="3">Class I SAM-dependent methyltransferase</fullName>
    </submittedName>
</protein>
<name>A0AAE2ZLU0_9HYPH</name>
<dbReference type="AlphaFoldDB" id="A0AAE2ZLU0"/>
<dbReference type="Pfam" id="PF13649">
    <property type="entry name" value="Methyltransf_25"/>
    <property type="match status" value="1"/>
</dbReference>
<dbReference type="EMBL" id="JAICBX010000003">
    <property type="protein sequence ID" value="MBW8638898.1"/>
    <property type="molecule type" value="Genomic_DNA"/>
</dbReference>
<dbReference type="SUPFAM" id="SSF53335">
    <property type="entry name" value="S-adenosyl-L-methionine-dependent methyltransferases"/>
    <property type="match status" value="1"/>
</dbReference>
<keyword evidence="3" id="KW-0489">Methyltransferase</keyword>
<accession>A0AAE2ZLU0</accession>
<feature type="domain" description="Methyltransferase" evidence="2">
    <location>
        <begin position="34"/>
        <end position="127"/>
    </location>
</feature>